<feature type="compositionally biased region" description="Basic and acidic residues" evidence="1">
    <location>
        <begin position="248"/>
        <end position="267"/>
    </location>
</feature>
<organism evidence="2 3">
    <name type="scientific">Priapulus caudatus</name>
    <name type="common">Priapulid worm</name>
    <dbReference type="NCBI Taxonomy" id="37621"/>
    <lineage>
        <taxon>Eukaryota</taxon>
        <taxon>Metazoa</taxon>
        <taxon>Ecdysozoa</taxon>
        <taxon>Scalidophora</taxon>
        <taxon>Priapulida</taxon>
        <taxon>Priapulimorpha</taxon>
        <taxon>Priapulimorphida</taxon>
        <taxon>Priapulidae</taxon>
        <taxon>Priapulus</taxon>
    </lineage>
</organism>
<name>A0ABM1DVU6_PRICU</name>
<protein>
    <submittedName>
        <fullName evidence="3">Proteoglycan 4-like</fullName>
    </submittedName>
</protein>
<reference evidence="3" key="1">
    <citation type="submission" date="2025-08" db="UniProtKB">
        <authorList>
            <consortium name="RefSeq"/>
        </authorList>
    </citation>
    <scope>IDENTIFICATION</scope>
</reference>
<proteinExistence type="predicted"/>
<dbReference type="Proteomes" id="UP000695022">
    <property type="component" value="Unplaced"/>
</dbReference>
<feature type="compositionally biased region" description="Low complexity" evidence="1">
    <location>
        <begin position="219"/>
        <end position="236"/>
    </location>
</feature>
<dbReference type="GeneID" id="106806589"/>
<feature type="region of interest" description="Disordered" evidence="1">
    <location>
        <begin position="1"/>
        <end position="267"/>
    </location>
</feature>
<sequence>MAEWESGSSDTDENAAPKITHAPLDAKEAEKINSTQHIPQKKRTKDRTTLLGVDDPSKQAPGKKVKKKEGKTLAETLAEKRRRSKTPAKLSGSTSVHSGGSANPSRPSTNKSRVRPKSRKQSALSKVTKEPPEKETKKLPDPAKDQEKQPDPNTEKNEPAVPKKNEPESEKPAEPEKEPRKQSEPNKTPEKTANTDQPQDPQEPKTDVSAPPDGKDIKQPVTPAVASVAAAQTVASPNTDDSAPSGGDDEHHDWSVAGDHGGHVDIDSLEREIDKKLEEVRQHANMADYKRLILHPIPEEEQQLNQRALRSIVDGHFMRQLMQGL</sequence>
<evidence type="ECO:0000313" key="2">
    <source>
        <dbReference type="Proteomes" id="UP000695022"/>
    </source>
</evidence>
<gene>
    <name evidence="3" type="primary">LOC106806589</name>
</gene>
<feature type="compositionally biased region" description="Polar residues" evidence="1">
    <location>
        <begin position="191"/>
        <end position="200"/>
    </location>
</feature>
<dbReference type="RefSeq" id="XP_014664067.1">
    <property type="nucleotide sequence ID" value="XM_014808581.1"/>
</dbReference>
<feature type="compositionally biased region" description="Polar residues" evidence="1">
    <location>
        <begin position="91"/>
        <end position="111"/>
    </location>
</feature>
<keyword evidence="2" id="KW-1185">Reference proteome</keyword>
<evidence type="ECO:0000313" key="3">
    <source>
        <dbReference type="RefSeq" id="XP_014664067.1"/>
    </source>
</evidence>
<feature type="compositionally biased region" description="Basic and acidic residues" evidence="1">
    <location>
        <begin position="127"/>
        <end position="190"/>
    </location>
</feature>
<evidence type="ECO:0000256" key="1">
    <source>
        <dbReference type="SAM" id="MobiDB-lite"/>
    </source>
</evidence>
<accession>A0ABM1DVU6</accession>